<accession>A0A5C6RGY2</accession>
<feature type="non-terminal residue" evidence="2">
    <location>
        <position position="1"/>
    </location>
</feature>
<dbReference type="Proteomes" id="UP000321580">
    <property type="component" value="Unassembled WGS sequence"/>
</dbReference>
<organism evidence="2 3">
    <name type="scientific">Phaeodactylibacter luteus</name>
    <dbReference type="NCBI Taxonomy" id="1564516"/>
    <lineage>
        <taxon>Bacteria</taxon>
        <taxon>Pseudomonadati</taxon>
        <taxon>Bacteroidota</taxon>
        <taxon>Saprospiria</taxon>
        <taxon>Saprospirales</taxon>
        <taxon>Haliscomenobacteraceae</taxon>
        <taxon>Phaeodactylibacter</taxon>
    </lineage>
</organism>
<feature type="region of interest" description="Disordered" evidence="1">
    <location>
        <begin position="110"/>
        <end position="134"/>
    </location>
</feature>
<dbReference type="AlphaFoldDB" id="A0A5C6RGY2"/>
<evidence type="ECO:0000256" key="1">
    <source>
        <dbReference type="SAM" id="MobiDB-lite"/>
    </source>
</evidence>
<evidence type="ECO:0000313" key="2">
    <source>
        <dbReference type="EMBL" id="TXB55840.1"/>
    </source>
</evidence>
<dbReference type="InterPro" id="IPR009057">
    <property type="entry name" value="Homeodomain-like_sf"/>
</dbReference>
<dbReference type="SUPFAM" id="SSF46689">
    <property type="entry name" value="Homeodomain-like"/>
    <property type="match status" value="1"/>
</dbReference>
<name>A0A5C6RGY2_9BACT</name>
<evidence type="ECO:0000313" key="3">
    <source>
        <dbReference type="Proteomes" id="UP000321580"/>
    </source>
</evidence>
<reference evidence="2 3" key="1">
    <citation type="submission" date="2019-08" db="EMBL/GenBank/DDBJ databases">
        <title>Genome of Phaeodactylibacter luteus.</title>
        <authorList>
            <person name="Bowman J.P."/>
        </authorList>
    </citation>
    <scope>NUCLEOTIDE SEQUENCE [LARGE SCALE GENOMIC DNA]</scope>
    <source>
        <strain evidence="2 3">KCTC 42180</strain>
    </source>
</reference>
<gene>
    <name evidence="2" type="ORF">FRY97_21890</name>
</gene>
<proteinExistence type="predicted"/>
<dbReference type="RefSeq" id="WP_147169756.1">
    <property type="nucleotide sequence ID" value="NZ_VOOR01000148.1"/>
</dbReference>
<keyword evidence="3" id="KW-1185">Reference proteome</keyword>
<dbReference type="OrthoDB" id="1128828at2"/>
<dbReference type="Pfam" id="PF13565">
    <property type="entry name" value="HTH_32"/>
    <property type="match status" value="1"/>
</dbReference>
<sequence length="134" mass="14393">GLLQKGNHNSREYRRAQILLKLHAGGKPTAISQEVYCSPATVKAVKSRYLEGGLERALKDAPRSGAPAKVTEYHEADITAIACTTPPKGRGKWTAELLSDELVKLGYEEGHSPSSVRRVLKKANSNPGKNACGA</sequence>
<protein>
    <submittedName>
        <fullName evidence="2">Helix-turn-helix domain-containing protein</fullName>
    </submittedName>
</protein>
<comment type="caution">
    <text evidence="2">The sequence shown here is derived from an EMBL/GenBank/DDBJ whole genome shotgun (WGS) entry which is preliminary data.</text>
</comment>
<dbReference type="EMBL" id="VOOR01000148">
    <property type="protein sequence ID" value="TXB55840.1"/>
    <property type="molecule type" value="Genomic_DNA"/>
</dbReference>